<dbReference type="GO" id="GO:0015920">
    <property type="term" value="P:lipopolysaccharide transport"/>
    <property type="evidence" value="ECO:0007669"/>
    <property type="project" value="TreeGrafter"/>
</dbReference>
<gene>
    <name evidence="10" type="ORF">SAMN04488515_2966</name>
</gene>
<proteinExistence type="inferred from homology"/>
<feature type="transmembrane region" description="Helical" evidence="8">
    <location>
        <begin position="72"/>
        <end position="91"/>
    </location>
</feature>
<comment type="similarity">
    <text evidence="2">Belongs to the ABC-2 integral membrane protein family.</text>
</comment>
<evidence type="ECO:0000256" key="6">
    <source>
        <dbReference type="ARBA" id="ARBA00022989"/>
    </source>
</evidence>
<feature type="transmembrane region" description="Helical" evidence="8">
    <location>
        <begin position="112"/>
        <end position="140"/>
    </location>
</feature>
<dbReference type="EMBL" id="FOIZ01000002">
    <property type="protein sequence ID" value="SEW42468.1"/>
    <property type="molecule type" value="Genomic_DNA"/>
</dbReference>
<comment type="subcellular location">
    <subcellularLocation>
        <location evidence="1">Cell inner membrane</location>
        <topology evidence="1">Multi-pass membrane protein</topology>
    </subcellularLocation>
</comment>
<dbReference type="GO" id="GO:0140359">
    <property type="term" value="F:ABC-type transporter activity"/>
    <property type="evidence" value="ECO:0007669"/>
    <property type="project" value="InterPro"/>
</dbReference>
<dbReference type="GO" id="GO:0005886">
    <property type="term" value="C:plasma membrane"/>
    <property type="evidence" value="ECO:0007669"/>
    <property type="project" value="UniProtKB-SubCell"/>
</dbReference>
<evidence type="ECO:0000256" key="5">
    <source>
        <dbReference type="ARBA" id="ARBA00022692"/>
    </source>
</evidence>
<dbReference type="OrthoDB" id="7835223at2"/>
<evidence type="ECO:0000256" key="1">
    <source>
        <dbReference type="ARBA" id="ARBA00004429"/>
    </source>
</evidence>
<feature type="transmembrane region" description="Helical" evidence="8">
    <location>
        <begin position="240"/>
        <end position="260"/>
    </location>
</feature>
<dbReference type="STRING" id="364200.SAMN04488515_2966"/>
<reference evidence="10 11" key="1">
    <citation type="submission" date="2016-10" db="EMBL/GenBank/DDBJ databases">
        <authorList>
            <person name="de Groot N.N."/>
        </authorList>
    </citation>
    <scope>NUCLEOTIDE SEQUENCE [LARGE SCALE GENOMIC DNA]</scope>
    <source>
        <strain evidence="10 11">DSM 17925</strain>
    </source>
</reference>
<evidence type="ECO:0000313" key="10">
    <source>
        <dbReference type="EMBL" id="SEW42468.1"/>
    </source>
</evidence>
<protein>
    <submittedName>
        <fullName evidence="10">ABC-type polysaccharide/polyol phosphate export permease</fullName>
    </submittedName>
</protein>
<keyword evidence="6 8" id="KW-1133">Transmembrane helix</keyword>
<accession>A0A1I0RN68</accession>
<keyword evidence="5 8" id="KW-0812">Transmembrane</keyword>
<feature type="domain" description="ABC-2 type transporter transmembrane" evidence="9">
    <location>
        <begin position="21"/>
        <end position="230"/>
    </location>
</feature>
<keyword evidence="11" id="KW-1185">Reference proteome</keyword>
<name>A0A1I0RN68_9RHOB</name>
<keyword evidence="4" id="KW-1003">Cell membrane</keyword>
<feature type="transmembrane region" description="Helical" evidence="8">
    <location>
        <begin position="194"/>
        <end position="213"/>
    </location>
</feature>
<dbReference type="PANTHER" id="PTHR30413">
    <property type="entry name" value="INNER MEMBRANE TRANSPORT PERMEASE"/>
    <property type="match status" value="1"/>
</dbReference>
<evidence type="ECO:0000259" key="9">
    <source>
        <dbReference type="Pfam" id="PF01061"/>
    </source>
</evidence>
<feature type="transmembrane region" description="Helical" evidence="8">
    <location>
        <begin position="37"/>
        <end position="60"/>
    </location>
</feature>
<keyword evidence="7 8" id="KW-0472">Membrane</keyword>
<evidence type="ECO:0000256" key="8">
    <source>
        <dbReference type="SAM" id="Phobius"/>
    </source>
</evidence>
<evidence type="ECO:0000256" key="2">
    <source>
        <dbReference type="ARBA" id="ARBA00007783"/>
    </source>
</evidence>
<dbReference type="AlphaFoldDB" id="A0A1I0RN68"/>
<organism evidence="10 11">
    <name type="scientific">Cognatiyoonia koreensis</name>
    <dbReference type="NCBI Taxonomy" id="364200"/>
    <lineage>
        <taxon>Bacteria</taxon>
        <taxon>Pseudomonadati</taxon>
        <taxon>Pseudomonadota</taxon>
        <taxon>Alphaproteobacteria</taxon>
        <taxon>Rhodobacterales</taxon>
        <taxon>Paracoccaceae</taxon>
        <taxon>Cognatiyoonia</taxon>
    </lineage>
</organism>
<dbReference type="RefSeq" id="WP_089996380.1">
    <property type="nucleotide sequence ID" value="NZ_FOIZ01000002.1"/>
</dbReference>
<keyword evidence="3" id="KW-0813">Transport</keyword>
<evidence type="ECO:0000256" key="4">
    <source>
        <dbReference type="ARBA" id="ARBA00022475"/>
    </source>
</evidence>
<sequence>MFEANMRQSRARGAFAMLELIYHSTVRDVRKTHRNAFVGLLMNMMQTIVFVLAFYAMFSILGMRGSAIRGDFLLYIMSGIFLFMTHTKAMAAVVRSEGPASPMMQHAPMTTFIAITAAALSSLYLQLLSLLTVLFIYHVLVTPVVIDDPFGAMGMLLAAWFSGCGVGMIFLAIKPWAPDVVTVATNVYARVNMVASGKMFVANSLPSSMLALFDWNPLFHTIDQARGYIFLHYNPHFSSAIYPVYIGLGLLMIGMMGEFYTRRNASISWNAGR</sequence>
<dbReference type="Pfam" id="PF01061">
    <property type="entry name" value="ABC2_membrane"/>
    <property type="match status" value="1"/>
</dbReference>
<dbReference type="InterPro" id="IPR013525">
    <property type="entry name" value="ABC2_TM"/>
</dbReference>
<evidence type="ECO:0000256" key="3">
    <source>
        <dbReference type="ARBA" id="ARBA00022448"/>
    </source>
</evidence>
<feature type="transmembrane region" description="Helical" evidence="8">
    <location>
        <begin position="152"/>
        <end position="173"/>
    </location>
</feature>
<dbReference type="PANTHER" id="PTHR30413:SF8">
    <property type="entry name" value="TRANSPORT PERMEASE PROTEIN"/>
    <property type="match status" value="1"/>
</dbReference>
<dbReference type="Proteomes" id="UP000199167">
    <property type="component" value="Unassembled WGS sequence"/>
</dbReference>
<evidence type="ECO:0000256" key="7">
    <source>
        <dbReference type="ARBA" id="ARBA00023136"/>
    </source>
</evidence>
<evidence type="ECO:0000313" key="11">
    <source>
        <dbReference type="Proteomes" id="UP000199167"/>
    </source>
</evidence>